<keyword evidence="3" id="KW-1185">Reference proteome</keyword>
<dbReference type="NCBIfam" id="TIGR01444">
    <property type="entry name" value="fkbM_fam"/>
    <property type="match status" value="1"/>
</dbReference>
<dbReference type="AlphaFoldDB" id="A0A7W9BUE9"/>
<feature type="domain" description="Methyltransferase FkbM" evidence="1">
    <location>
        <begin position="219"/>
        <end position="367"/>
    </location>
</feature>
<sequence>MLNSAVGSPVQIDGRDWIQTSTDRGHAVYGPYLQFEPGRYVVEFALAPLDHQQFNRDFRCAVIDVVAGTGTKQLARREIRLSNLQQGMARFVLPFVLKETQRLEFRVWVNGKAPLLVADERPVVLVPSPDADPAQLVAEARFPEPDDRNAPEFFVTHREELRQLHRDGAAVRILGDNVVLRVDDVSFFARTRDDFNFVGEVFFRNAYNIFADAELCVVDIGMNIGLVSMMFAAKPNVQEVHSFEPFRATFDRALANFALNPELSEKIIAHNIGLSDHDRDGTIAVSDVDASGSMCIVPMPGGTPVRVSVRDTATMLRPVIEQARAAGRTVVLKVDCEGSEFAVFESLEKAGLLEQISAFMVEWHRIFDSKTQADLVAPLLRRGFLVFDQSPPHSNGFFYAVRMAA</sequence>
<evidence type="ECO:0000259" key="1">
    <source>
        <dbReference type="Pfam" id="PF05050"/>
    </source>
</evidence>
<dbReference type="InterPro" id="IPR006342">
    <property type="entry name" value="FkbM_mtfrase"/>
</dbReference>
<name>A0A7W9BUE9_9SPHN</name>
<organism evidence="2 3">
    <name type="scientific">Sphingomonas prati</name>
    <dbReference type="NCBI Taxonomy" id="1843237"/>
    <lineage>
        <taxon>Bacteria</taxon>
        <taxon>Pseudomonadati</taxon>
        <taxon>Pseudomonadota</taxon>
        <taxon>Alphaproteobacteria</taxon>
        <taxon>Sphingomonadales</taxon>
        <taxon>Sphingomonadaceae</taxon>
        <taxon>Sphingomonas</taxon>
    </lineage>
</organism>
<evidence type="ECO:0000313" key="3">
    <source>
        <dbReference type="Proteomes" id="UP000546701"/>
    </source>
</evidence>
<dbReference type="Pfam" id="PF05050">
    <property type="entry name" value="Methyltransf_21"/>
    <property type="match status" value="1"/>
</dbReference>
<keyword evidence="2" id="KW-0808">Transferase</keyword>
<keyword evidence="2" id="KW-0489">Methyltransferase</keyword>
<dbReference type="Proteomes" id="UP000546701">
    <property type="component" value="Unassembled WGS sequence"/>
</dbReference>
<proteinExistence type="predicted"/>
<gene>
    <name evidence="2" type="ORF">FHS99_002344</name>
</gene>
<dbReference type="InterPro" id="IPR029063">
    <property type="entry name" value="SAM-dependent_MTases_sf"/>
</dbReference>
<dbReference type="GO" id="GO:0032259">
    <property type="term" value="P:methylation"/>
    <property type="evidence" value="ECO:0007669"/>
    <property type="project" value="UniProtKB-KW"/>
</dbReference>
<evidence type="ECO:0000313" key="2">
    <source>
        <dbReference type="EMBL" id="MBB5729848.1"/>
    </source>
</evidence>
<dbReference type="SUPFAM" id="SSF53335">
    <property type="entry name" value="S-adenosyl-L-methionine-dependent methyltransferases"/>
    <property type="match status" value="1"/>
</dbReference>
<dbReference type="PANTHER" id="PTHR34203">
    <property type="entry name" value="METHYLTRANSFERASE, FKBM FAMILY PROTEIN"/>
    <property type="match status" value="1"/>
</dbReference>
<dbReference type="GO" id="GO:0008168">
    <property type="term" value="F:methyltransferase activity"/>
    <property type="evidence" value="ECO:0007669"/>
    <property type="project" value="UniProtKB-KW"/>
</dbReference>
<dbReference type="EMBL" id="JACIJR010000005">
    <property type="protein sequence ID" value="MBB5729848.1"/>
    <property type="molecule type" value="Genomic_DNA"/>
</dbReference>
<protein>
    <submittedName>
        <fullName evidence="2">FkbM family methyltransferase</fullName>
    </submittedName>
</protein>
<dbReference type="InterPro" id="IPR052514">
    <property type="entry name" value="SAM-dependent_MTase"/>
</dbReference>
<accession>A0A7W9BUE9</accession>
<dbReference type="OrthoDB" id="7542440at2"/>
<dbReference type="Gene3D" id="3.40.50.150">
    <property type="entry name" value="Vaccinia Virus protein VP39"/>
    <property type="match status" value="1"/>
</dbReference>
<dbReference type="PANTHER" id="PTHR34203:SF13">
    <property type="entry name" value="EXPRESSED PROTEIN"/>
    <property type="match status" value="1"/>
</dbReference>
<dbReference type="RefSeq" id="WP_157176000.1">
    <property type="nucleotide sequence ID" value="NZ_BMJP01000003.1"/>
</dbReference>
<comment type="caution">
    <text evidence="2">The sequence shown here is derived from an EMBL/GenBank/DDBJ whole genome shotgun (WGS) entry which is preliminary data.</text>
</comment>
<reference evidence="2 3" key="1">
    <citation type="submission" date="2020-08" db="EMBL/GenBank/DDBJ databases">
        <title>Genomic Encyclopedia of Type Strains, Phase IV (KMG-IV): sequencing the most valuable type-strain genomes for metagenomic binning, comparative biology and taxonomic classification.</title>
        <authorList>
            <person name="Goeker M."/>
        </authorList>
    </citation>
    <scope>NUCLEOTIDE SEQUENCE [LARGE SCALE GENOMIC DNA]</scope>
    <source>
        <strain evidence="2 3">DSM 103336</strain>
    </source>
</reference>